<feature type="non-terminal residue" evidence="1">
    <location>
        <position position="118"/>
    </location>
</feature>
<reference evidence="1" key="1">
    <citation type="submission" date="2021-06" db="EMBL/GenBank/DDBJ databases">
        <authorList>
            <person name="Kallberg Y."/>
            <person name="Tangrot J."/>
            <person name="Rosling A."/>
        </authorList>
    </citation>
    <scope>NUCLEOTIDE SEQUENCE</scope>
    <source>
        <strain evidence="1">87-6 pot B 2015</strain>
    </source>
</reference>
<proteinExistence type="predicted"/>
<gene>
    <name evidence="1" type="ORF">FMOSSE_LOCUS13783</name>
</gene>
<name>A0A9N9HQ77_FUNMO</name>
<organism evidence="1 2">
    <name type="scientific">Funneliformis mosseae</name>
    <name type="common">Endomycorrhizal fungus</name>
    <name type="synonym">Glomus mosseae</name>
    <dbReference type="NCBI Taxonomy" id="27381"/>
    <lineage>
        <taxon>Eukaryota</taxon>
        <taxon>Fungi</taxon>
        <taxon>Fungi incertae sedis</taxon>
        <taxon>Mucoromycota</taxon>
        <taxon>Glomeromycotina</taxon>
        <taxon>Glomeromycetes</taxon>
        <taxon>Glomerales</taxon>
        <taxon>Glomeraceae</taxon>
        <taxon>Funneliformis</taxon>
    </lineage>
</organism>
<comment type="caution">
    <text evidence="1">The sequence shown here is derived from an EMBL/GenBank/DDBJ whole genome shotgun (WGS) entry which is preliminary data.</text>
</comment>
<accession>A0A9N9HQ77</accession>
<keyword evidence="2" id="KW-1185">Reference proteome</keyword>
<dbReference type="EMBL" id="CAJVPP010008826">
    <property type="protein sequence ID" value="CAG8700163.1"/>
    <property type="molecule type" value="Genomic_DNA"/>
</dbReference>
<sequence>AIVEVYVKRYPFNFNIKSFTLLISFSPLNADSFTLGSTNEEICDDSSKIMVDQYTNRLVTSGISDEKWNKTYKTAKYLACINANDPLLIVKEMNNKRENCQSYLRDCLQFKAQFNEEE</sequence>
<dbReference type="AlphaFoldDB" id="A0A9N9HQ77"/>
<evidence type="ECO:0000313" key="1">
    <source>
        <dbReference type="EMBL" id="CAG8700163.1"/>
    </source>
</evidence>
<protein>
    <submittedName>
        <fullName evidence="1">15291_t:CDS:1</fullName>
    </submittedName>
</protein>
<dbReference type="Proteomes" id="UP000789375">
    <property type="component" value="Unassembled WGS sequence"/>
</dbReference>
<evidence type="ECO:0000313" key="2">
    <source>
        <dbReference type="Proteomes" id="UP000789375"/>
    </source>
</evidence>